<comment type="subcellular location">
    <subcellularLocation>
        <location evidence="2 17">Mitochondrion membrane</location>
        <topology evidence="2 17">Multi-pass membrane protein</topology>
    </subcellularLocation>
</comment>
<evidence type="ECO:0000256" key="3">
    <source>
        <dbReference type="ARBA" id="ARBA00009025"/>
    </source>
</evidence>
<evidence type="ECO:0000256" key="9">
    <source>
        <dbReference type="ARBA" id="ARBA00022967"/>
    </source>
</evidence>
<keyword evidence="15 17" id="KW-0472">Membrane</keyword>
<evidence type="ECO:0000256" key="7">
    <source>
        <dbReference type="ARBA" id="ARBA00022660"/>
    </source>
</evidence>
<dbReference type="Pfam" id="PF00361">
    <property type="entry name" value="Proton_antipo_M"/>
    <property type="match status" value="1"/>
</dbReference>
<keyword evidence="13 17" id="KW-0830">Ubiquinone</keyword>
<feature type="transmembrane region" description="Helical" evidence="17">
    <location>
        <begin position="109"/>
        <end position="130"/>
    </location>
</feature>
<proteinExistence type="inferred from homology"/>
<evidence type="ECO:0000256" key="4">
    <source>
        <dbReference type="ARBA" id="ARBA00012944"/>
    </source>
</evidence>
<evidence type="ECO:0000256" key="15">
    <source>
        <dbReference type="ARBA" id="ARBA00023136"/>
    </source>
</evidence>
<feature type="transmembrane region" description="Helical" evidence="17">
    <location>
        <begin position="55"/>
        <end position="74"/>
    </location>
</feature>
<feature type="transmembrane region" description="Helical" evidence="17">
    <location>
        <begin position="415"/>
        <end position="435"/>
    </location>
</feature>
<feature type="transmembrane region" description="Helical" evidence="17">
    <location>
        <begin position="212"/>
        <end position="235"/>
    </location>
</feature>
<evidence type="ECO:0000256" key="11">
    <source>
        <dbReference type="ARBA" id="ARBA00022989"/>
    </source>
</evidence>
<evidence type="ECO:0000259" key="19">
    <source>
        <dbReference type="Pfam" id="PF01059"/>
    </source>
</evidence>
<reference evidence="20" key="1">
    <citation type="submission" date="2021-09" db="EMBL/GenBank/DDBJ databases">
        <title>The complete mitochondrial genome of an ornamental firefly Pyrocoelia analis (Coleoptera, Fluoridae).</title>
        <authorList>
            <person name="Guo Z."/>
        </authorList>
    </citation>
    <scope>NUCLEOTIDE SEQUENCE</scope>
</reference>
<keyword evidence="8 17" id="KW-0812">Transmembrane</keyword>
<dbReference type="EC" id="7.1.1.2" evidence="4 17"/>
<feature type="transmembrane region" description="Helical" evidence="17">
    <location>
        <begin position="293"/>
        <end position="314"/>
    </location>
</feature>
<dbReference type="GO" id="GO:0031966">
    <property type="term" value="C:mitochondrial membrane"/>
    <property type="evidence" value="ECO:0007669"/>
    <property type="project" value="UniProtKB-SubCell"/>
</dbReference>
<comment type="catalytic activity">
    <reaction evidence="16 17">
        <text>a ubiquinone + NADH + 5 H(+)(in) = a ubiquinol + NAD(+) + 4 H(+)(out)</text>
        <dbReference type="Rhea" id="RHEA:29091"/>
        <dbReference type="Rhea" id="RHEA-COMP:9565"/>
        <dbReference type="Rhea" id="RHEA-COMP:9566"/>
        <dbReference type="ChEBI" id="CHEBI:15378"/>
        <dbReference type="ChEBI" id="CHEBI:16389"/>
        <dbReference type="ChEBI" id="CHEBI:17976"/>
        <dbReference type="ChEBI" id="CHEBI:57540"/>
        <dbReference type="ChEBI" id="CHEBI:57945"/>
        <dbReference type="EC" id="7.1.1.2"/>
    </reaction>
</comment>
<dbReference type="InterPro" id="IPR001750">
    <property type="entry name" value="ND/Mrp_TM"/>
</dbReference>
<name>A0A8K1RGE8_9COLE</name>
<dbReference type="EMBL" id="OK323960">
    <property type="protein sequence ID" value="UEN67849.1"/>
    <property type="molecule type" value="Genomic_DNA"/>
</dbReference>
<dbReference type="AlphaFoldDB" id="A0A8K1RGE8"/>
<dbReference type="GO" id="GO:0003954">
    <property type="term" value="F:NADH dehydrogenase activity"/>
    <property type="evidence" value="ECO:0007669"/>
    <property type="project" value="TreeGrafter"/>
</dbReference>
<feature type="transmembrane region" description="Helical" evidence="17">
    <location>
        <begin position="326"/>
        <end position="346"/>
    </location>
</feature>
<feature type="transmembrane region" description="Helical" evidence="17">
    <location>
        <begin position="241"/>
        <end position="261"/>
    </location>
</feature>
<sequence>MMKFIFMMLFMIPLFKKNYFMVIQMIYSLMFIMYFSKLLLSNFFSNISYCCGCDYMSYFMVMLSLWIIMLMMMASNKLMNSTYEGLFSFSVLLLLFSLFLTFISMNIFIFYIFFEVSLIPTLMLILGWGYQPERIQAGIYMFMYTLLGSLPMMISLFYIYYYSNSLDFSFLVYVNNYYIYLCMIFVLLVKFPMYFVHLWLPKAHVEAPISGSMILAGVMLKLGGYGFIRFMKIYINISLNINLIILIISLFGGFIISLICLRQEDIKSLIAYSSVAHMSLSLAGFMTMNIWGFYGAFIMMISHGLCSSGLFCLANISYERTYSRSIFLNKGLLNLMPSMSLLWFLLCSSNMAAPPSLNLVAEILLINSVIFFSWLTLIFVLFISFFGGAYSLYLYSQTQHGEINQGLFSFSLGNIREYLLLILHWVPLNLIFLLGDLFI</sequence>
<evidence type="ECO:0000256" key="14">
    <source>
        <dbReference type="ARBA" id="ARBA00023128"/>
    </source>
</evidence>
<dbReference type="PANTHER" id="PTHR43507:SF20">
    <property type="entry name" value="NADH-UBIQUINONE OXIDOREDUCTASE CHAIN 4"/>
    <property type="match status" value="1"/>
</dbReference>
<organism evidence="20">
    <name type="scientific">Pyrocoelia analis</name>
    <dbReference type="NCBI Taxonomy" id="1453205"/>
    <lineage>
        <taxon>Eukaryota</taxon>
        <taxon>Metazoa</taxon>
        <taxon>Ecdysozoa</taxon>
        <taxon>Arthropoda</taxon>
        <taxon>Hexapoda</taxon>
        <taxon>Insecta</taxon>
        <taxon>Pterygota</taxon>
        <taxon>Neoptera</taxon>
        <taxon>Endopterygota</taxon>
        <taxon>Coleoptera</taxon>
        <taxon>Polyphaga</taxon>
        <taxon>Elateriformia</taxon>
        <taxon>Elateroidea</taxon>
        <taxon>Lampyridae</taxon>
        <taxon>Lampyrinae</taxon>
        <taxon>Pyrocoelia</taxon>
    </lineage>
</organism>
<geneLocation type="mitochondrion" evidence="20"/>
<evidence type="ECO:0000256" key="6">
    <source>
        <dbReference type="ARBA" id="ARBA00022448"/>
    </source>
</evidence>
<evidence type="ECO:0000256" key="1">
    <source>
        <dbReference type="ARBA" id="ARBA00003257"/>
    </source>
</evidence>
<dbReference type="GO" id="GO:0048039">
    <property type="term" value="F:ubiquinone binding"/>
    <property type="evidence" value="ECO:0007669"/>
    <property type="project" value="TreeGrafter"/>
</dbReference>
<comment type="similarity">
    <text evidence="3 17">Belongs to the complex I subunit 4 family.</text>
</comment>
<evidence type="ECO:0000256" key="5">
    <source>
        <dbReference type="ARBA" id="ARBA00021006"/>
    </source>
</evidence>
<evidence type="ECO:0000256" key="13">
    <source>
        <dbReference type="ARBA" id="ARBA00023075"/>
    </source>
</evidence>
<evidence type="ECO:0000256" key="17">
    <source>
        <dbReference type="RuleBase" id="RU003297"/>
    </source>
</evidence>
<keyword evidence="11 17" id="KW-1133">Transmembrane helix</keyword>
<protein>
    <recommendedName>
        <fullName evidence="5 17">NADH-ubiquinone oxidoreductase chain 4</fullName>
        <ecNumber evidence="4 17">7.1.1.2</ecNumber>
    </recommendedName>
</protein>
<feature type="domain" description="NADH:quinone oxidoreductase/Mrp antiporter transmembrane" evidence="18">
    <location>
        <begin position="104"/>
        <end position="386"/>
    </location>
</feature>
<keyword evidence="12 17" id="KW-0520">NAD</keyword>
<evidence type="ECO:0000256" key="8">
    <source>
        <dbReference type="ARBA" id="ARBA00022692"/>
    </source>
</evidence>
<accession>A0A8K1RGE8</accession>
<dbReference type="InterPro" id="IPR003918">
    <property type="entry name" value="NADH_UbQ_OxRdtase"/>
</dbReference>
<comment type="function">
    <text evidence="1">Core subunit of the mitochondrial membrane respiratory chain NADH dehydrogenase (Complex I) that is believed to belong to the minimal assembly required for catalysis. Complex I functions in the transfer of electrons from NADH to the respiratory chain. The immediate electron acceptor for the enzyme is believed to be ubiquinone.</text>
</comment>
<dbReference type="GO" id="GO:0015990">
    <property type="term" value="P:electron transport coupled proton transport"/>
    <property type="evidence" value="ECO:0007669"/>
    <property type="project" value="TreeGrafter"/>
</dbReference>
<dbReference type="GO" id="GO:0042773">
    <property type="term" value="P:ATP synthesis coupled electron transport"/>
    <property type="evidence" value="ECO:0007669"/>
    <property type="project" value="InterPro"/>
</dbReference>
<keyword evidence="7 17" id="KW-0679">Respiratory chain</keyword>
<keyword evidence="14 17" id="KW-0496">Mitochondrion</keyword>
<keyword evidence="9" id="KW-1278">Translocase</keyword>
<keyword evidence="10 17" id="KW-0249">Electron transport</keyword>
<dbReference type="GO" id="GO:0008137">
    <property type="term" value="F:NADH dehydrogenase (ubiquinone) activity"/>
    <property type="evidence" value="ECO:0007669"/>
    <property type="project" value="UniProtKB-UniRule"/>
</dbReference>
<dbReference type="PRINTS" id="PR01437">
    <property type="entry name" value="NUOXDRDTASE4"/>
</dbReference>
<evidence type="ECO:0000256" key="12">
    <source>
        <dbReference type="ARBA" id="ARBA00023027"/>
    </source>
</evidence>
<evidence type="ECO:0000313" key="20">
    <source>
        <dbReference type="EMBL" id="UEN67849.1"/>
    </source>
</evidence>
<dbReference type="InterPro" id="IPR000260">
    <property type="entry name" value="NADH4_N"/>
</dbReference>
<evidence type="ECO:0000259" key="18">
    <source>
        <dbReference type="Pfam" id="PF00361"/>
    </source>
</evidence>
<feature type="transmembrane region" description="Helical" evidence="17">
    <location>
        <begin position="142"/>
        <end position="162"/>
    </location>
</feature>
<evidence type="ECO:0000256" key="10">
    <source>
        <dbReference type="ARBA" id="ARBA00022982"/>
    </source>
</evidence>
<feature type="transmembrane region" description="Helical" evidence="17">
    <location>
        <begin position="86"/>
        <end position="103"/>
    </location>
</feature>
<dbReference type="Pfam" id="PF01059">
    <property type="entry name" value="Oxidored_q5_N"/>
    <property type="match status" value="1"/>
</dbReference>
<gene>
    <name evidence="20" type="primary">nad4</name>
</gene>
<feature type="domain" description="NADH:ubiquinone oxidoreductase chain 4 N-terminal" evidence="19">
    <location>
        <begin position="1"/>
        <end position="101"/>
    </location>
</feature>
<feature type="transmembrane region" description="Helical" evidence="17">
    <location>
        <begin position="177"/>
        <end position="200"/>
    </location>
</feature>
<feature type="transmembrane region" description="Helical" evidence="17">
    <location>
        <begin position="366"/>
        <end position="395"/>
    </location>
</feature>
<comment type="function">
    <text evidence="17">Core subunit of the mitochondrial membrane respiratory chain NADH dehydrogenase (Complex I) which catalyzes electron transfer from NADH through the respiratory chain, using ubiquinone as an electron acceptor. Essential for the catalytic activity and assembly of complex I.</text>
</comment>
<keyword evidence="6 17" id="KW-0813">Transport</keyword>
<dbReference type="PANTHER" id="PTHR43507">
    <property type="entry name" value="NADH-UBIQUINONE OXIDOREDUCTASE CHAIN 4"/>
    <property type="match status" value="1"/>
</dbReference>
<evidence type="ECO:0000256" key="16">
    <source>
        <dbReference type="ARBA" id="ARBA00049551"/>
    </source>
</evidence>
<feature type="transmembrane region" description="Helical" evidence="17">
    <location>
        <begin position="20"/>
        <end position="40"/>
    </location>
</feature>
<evidence type="ECO:0000256" key="2">
    <source>
        <dbReference type="ARBA" id="ARBA00004225"/>
    </source>
</evidence>